<dbReference type="InterPro" id="IPR002701">
    <property type="entry name" value="CM_II_prokaryot"/>
</dbReference>
<name>A0ABY1P4J1_9HYPH</name>
<dbReference type="GO" id="GO:0016829">
    <property type="term" value="F:lyase activity"/>
    <property type="evidence" value="ECO:0007669"/>
    <property type="project" value="UniProtKB-KW"/>
</dbReference>
<proteinExistence type="predicted"/>
<dbReference type="InterPro" id="IPR036263">
    <property type="entry name" value="Chorismate_II_sf"/>
</dbReference>
<keyword evidence="5" id="KW-1185">Reference proteome</keyword>
<dbReference type="SMART" id="SM00830">
    <property type="entry name" value="CM_2"/>
    <property type="match status" value="1"/>
</dbReference>
<organism evidence="4 5">
    <name type="scientific">Roseibium denhamense</name>
    <dbReference type="NCBI Taxonomy" id="76305"/>
    <lineage>
        <taxon>Bacteria</taxon>
        <taxon>Pseudomonadati</taxon>
        <taxon>Pseudomonadota</taxon>
        <taxon>Alphaproteobacteria</taxon>
        <taxon>Hyphomicrobiales</taxon>
        <taxon>Stappiaceae</taxon>
        <taxon>Roseibium</taxon>
    </lineage>
</organism>
<evidence type="ECO:0000259" key="3">
    <source>
        <dbReference type="PROSITE" id="PS51168"/>
    </source>
</evidence>
<evidence type="ECO:0000313" key="5">
    <source>
        <dbReference type="Proteomes" id="UP001157914"/>
    </source>
</evidence>
<dbReference type="Proteomes" id="UP001157914">
    <property type="component" value="Unassembled WGS sequence"/>
</dbReference>
<gene>
    <name evidence="4" type="ORF">SAMN06265374_2555</name>
</gene>
<feature type="domain" description="Chorismate mutase" evidence="3">
    <location>
        <begin position="7"/>
        <end position="97"/>
    </location>
</feature>
<keyword evidence="4" id="KW-0456">Lyase</keyword>
<dbReference type="SUPFAM" id="SSF48600">
    <property type="entry name" value="Chorismate mutase II"/>
    <property type="match status" value="1"/>
</dbReference>
<dbReference type="EC" id="5.4.99.5" evidence="1"/>
<keyword evidence="4" id="KW-0670">Pyruvate</keyword>
<evidence type="ECO:0000256" key="1">
    <source>
        <dbReference type="ARBA" id="ARBA00012404"/>
    </source>
</evidence>
<keyword evidence="2" id="KW-0413">Isomerase</keyword>
<protein>
    <recommendedName>
        <fullName evidence="1">chorismate mutase</fullName>
        <ecNumber evidence="1">5.4.99.5</ecNumber>
    </recommendedName>
</protein>
<accession>A0ABY1P4J1</accession>
<dbReference type="PANTHER" id="PTHR38041">
    <property type="entry name" value="CHORISMATE MUTASE"/>
    <property type="match status" value="1"/>
</dbReference>
<evidence type="ECO:0000256" key="2">
    <source>
        <dbReference type="ARBA" id="ARBA00023235"/>
    </source>
</evidence>
<dbReference type="RefSeq" id="WP_155194060.1">
    <property type="nucleotide sequence ID" value="NZ_BAAAEA010000002.1"/>
</dbReference>
<dbReference type="InterPro" id="IPR051331">
    <property type="entry name" value="Chorismate_mutase-related"/>
</dbReference>
<reference evidence="4 5" key="1">
    <citation type="submission" date="2017-05" db="EMBL/GenBank/DDBJ databases">
        <authorList>
            <person name="Varghese N."/>
            <person name="Submissions S."/>
        </authorList>
    </citation>
    <scope>NUCLEOTIDE SEQUENCE [LARGE SCALE GENOMIC DNA]</scope>
    <source>
        <strain evidence="4 5">DSM 15949</strain>
    </source>
</reference>
<dbReference type="EMBL" id="FXTT01000003">
    <property type="protein sequence ID" value="SMP25375.1"/>
    <property type="molecule type" value="Genomic_DNA"/>
</dbReference>
<sequence length="113" mass="12634">MSHLKLPADCTTKADIRTAIDTIDEELIQIFAKRQGYVRRMAELKQHPDEAFDGERIETMVAAIKKRAEDLGLEGDQAENVWRVLIDWNVAYEQRTIAARLAASDVKAPGPAG</sequence>
<dbReference type="PANTHER" id="PTHR38041:SF1">
    <property type="entry name" value="CHORISMATE MUTASE"/>
    <property type="match status" value="1"/>
</dbReference>
<dbReference type="PROSITE" id="PS51168">
    <property type="entry name" value="CHORISMATE_MUT_2"/>
    <property type="match status" value="1"/>
</dbReference>
<evidence type="ECO:0000313" key="4">
    <source>
        <dbReference type="EMBL" id="SMP25375.1"/>
    </source>
</evidence>
<dbReference type="Pfam" id="PF01817">
    <property type="entry name" value="CM_2"/>
    <property type="match status" value="1"/>
</dbReference>
<dbReference type="InterPro" id="IPR036979">
    <property type="entry name" value="CM_dom_sf"/>
</dbReference>
<comment type="caution">
    <text evidence="4">The sequence shown here is derived from an EMBL/GenBank/DDBJ whole genome shotgun (WGS) entry which is preliminary data.</text>
</comment>
<dbReference type="Gene3D" id="1.20.59.10">
    <property type="entry name" value="Chorismate mutase"/>
    <property type="match status" value="1"/>
</dbReference>